<organism evidence="1 2">
    <name type="scientific">Physcomitrium patens</name>
    <name type="common">Spreading-leaved earth moss</name>
    <name type="synonym">Physcomitrella patens</name>
    <dbReference type="NCBI Taxonomy" id="3218"/>
    <lineage>
        <taxon>Eukaryota</taxon>
        <taxon>Viridiplantae</taxon>
        <taxon>Streptophyta</taxon>
        <taxon>Embryophyta</taxon>
        <taxon>Bryophyta</taxon>
        <taxon>Bryophytina</taxon>
        <taxon>Bryopsida</taxon>
        <taxon>Funariidae</taxon>
        <taxon>Funariales</taxon>
        <taxon>Funariaceae</taxon>
        <taxon>Physcomitrium</taxon>
    </lineage>
</organism>
<proteinExistence type="predicted"/>
<sequence length="68" mass="7490">MSSIVPCGLDPGHVTHLLPRSSGETLPSLTGSCQRSWRELTSVGCEILALGSRLNQTWADHKGRFWRV</sequence>
<dbReference type="EMBL" id="ABEU02000018">
    <property type="status" value="NOT_ANNOTATED_CDS"/>
    <property type="molecule type" value="Genomic_DNA"/>
</dbReference>
<evidence type="ECO:0000313" key="2">
    <source>
        <dbReference type="Proteomes" id="UP000006727"/>
    </source>
</evidence>
<name>A0A7I3ZVW9_PHYPA</name>
<reference evidence="1 2" key="2">
    <citation type="journal article" date="2018" name="Plant J.">
        <title>The Physcomitrella patens chromosome-scale assembly reveals moss genome structure and evolution.</title>
        <authorList>
            <person name="Lang D."/>
            <person name="Ullrich K.K."/>
            <person name="Murat F."/>
            <person name="Fuchs J."/>
            <person name="Jenkins J."/>
            <person name="Haas F.B."/>
            <person name="Piednoel M."/>
            <person name="Gundlach H."/>
            <person name="Van Bel M."/>
            <person name="Meyberg R."/>
            <person name="Vives C."/>
            <person name="Morata J."/>
            <person name="Symeonidi A."/>
            <person name="Hiss M."/>
            <person name="Muchero W."/>
            <person name="Kamisugi Y."/>
            <person name="Saleh O."/>
            <person name="Blanc G."/>
            <person name="Decker E.L."/>
            <person name="van Gessel N."/>
            <person name="Grimwood J."/>
            <person name="Hayes R.D."/>
            <person name="Graham S.W."/>
            <person name="Gunter L.E."/>
            <person name="McDaniel S.F."/>
            <person name="Hoernstein S.N.W."/>
            <person name="Larsson A."/>
            <person name="Li F.W."/>
            <person name="Perroud P.F."/>
            <person name="Phillips J."/>
            <person name="Ranjan P."/>
            <person name="Rokshar D.S."/>
            <person name="Rothfels C.J."/>
            <person name="Schneider L."/>
            <person name="Shu S."/>
            <person name="Stevenson D.W."/>
            <person name="Thummler F."/>
            <person name="Tillich M."/>
            <person name="Villarreal Aguilar J.C."/>
            <person name="Widiez T."/>
            <person name="Wong G.K."/>
            <person name="Wymore A."/>
            <person name="Zhang Y."/>
            <person name="Zimmer A.D."/>
            <person name="Quatrano R.S."/>
            <person name="Mayer K.F.X."/>
            <person name="Goodstein D."/>
            <person name="Casacuberta J.M."/>
            <person name="Vandepoele K."/>
            <person name="Reski R."/>
            <person name="Cuming A.C."/>
            <person name="Tuskan G.A."/>
            <person name="Maumus F."/>
            <person name="Salse J."/>
            <person name="Schmutz J."/>
            <person name="Rensing S.A."/>
        </authorList>
    </citation>
    <scope>NUCLEOTIDE SEQUENCE [LARGE SCALE GENOMIC DNA]</scope>
    <source>
        <strain evidence="1 2">cv. Gransden 2004</strain>
    </source>
</reference>
<dbReference type="EnsemblPlants" id="Pp3c18_7090V3.3">
    <property type="protein sequence ID" value="PAC:32982118.CDS.1"/>
    <property type="gene ID" value="Pp3c18_7090"/>
</dbReference>
<gene>
    <name evidence="1" type="primary">LOC112295554</name>
</gene>
<evidence type="ECO:0000313" key="1">
    <source>
        <dbReference type="EnsemblPlants" id="PAC:32982118.CDS.1"/>
    </source>
</evidence>
<reference evidence="1" key="3">
    <citation type="submission" date="2020-12" db="UniProtKB">
        <authorList>
            <consortium name="EnsemblPlants"/>
        </authorList>
    </citation>
    <scope>IDENTIFICATION</scope>
</reference>
<dbReference type="Gramene" id="Pp3c18_7090V3.3">
    <property type="protein sequence ID" value="PAC:32982118.CDS.1"/>
    <property type="gene ID" value="Pp3c18_7090"/>
</dbReference>
<dbReference type="Proteomes" id="UP000006727">
    <property type="component" value="Chromosome 18"/>
</dbReference>
<accession>A0A7I3ZVW9</accession>
<dbReference type="AlphaFoldDB" id="A0A7I3ZVW9"/>
<keyword evidence="2" id="KW-1185">Reference proteome</keyword>
<reference evidence="1 2" key="1">
    <citation type="journal article" date="2008" name="Science">
        <title>The Physcomitrella genome reveals evolutionary insights into the conquest of land by plants.</title>
        <authorList>
            <person name="Rensing S."/>
            <person name="Lang D."/>
            <person name="Zimmer A."/>
            <person name="Terry A."/>
            <person name="Salamov A."/>
            <person name="Shapiro H."/>
            <person name="Nishiyama T."/>
            <person name="Perroud P.-F."/>
            <person name="Lindquist E."/>
            <person name="Kamisugi Y."/>
            <person name="Tanahashi T."/>
            <person name="Sakakibara K."/>
            <person name="Fujita T."/>
            <person name="Oishi K."/>
            <person name="Shin-I T."/>
            <person name="Kuroki Y."/>
            <person name="Toyoda A."/>
            <person name="Suzuki Y."/>
            <person name="Hashimoto A."/>
            <person name="Yamaguchi K."/>
            <person name="Sugano A."/>
            <person name="Kohara Y."/>
            <person name="Fujiyama A."/>
            <person name="Anterola A."/>
            <person name="Aoki S."/>
            <person name="Ashton N."/>
            <person name="Barbazuk W.B."/>
            <person name="Barker E."/>
            <person name="Bennetzen J."/>
            <person name="Bezanilla M."/>
            <person name="Blankenship R."/>
            <person name="Cho S.H."/>
            <person name="Dutcher S."/>
            <person name="Estelle M."/>
            <person name="Fawcett J.A."/>
            <person name="Gundlach H."/>
            <person name="Hanada K."/>
            <person name="Heyl A."/>
            <person name="Hicks K.A."/>
            <person name="Hugh J."/>
            <person name="Lohr M."/>
            <person name="Mayer K."/>
            <person name="Melkozernov A."/>
            <person name="Murata T."/>
            <person name="Nelson D."/>
            <person name="Pils B."/>
            <person name="Prigge M."/>
            <person name="Reiss B."/>
            <person name="Renner T."/>
            <person name="Rombauts S."/>
            <person name="Rushton P."/>
            <person name="Sanderfoot A."/>
            <person name="Schween G."/>
            <person name="Shiu S.-H."/>
            <person name="Stueber K."/>
            <person name="Theodoulou F.L."/>
            <person name="Tu H."/>
            <person name="Van de Peer Y."/>
            <person name="Verrier P.J."/>
            <person name="Waters E."/>
            <person name="Wood A."/>
            <person name="Yang L."/>
            <person name="Cove D."/>
            <person name="Cuming A."/>
            <person name="Hasebe M."/>
            <person name="Lucas S."/>
            <person name="Mishler D.B."/>
            <person name="Reski R."/>
            <person name="Grigoriev I."/>
            <person name="Quatrano R.S."/>
            <person name="Boore J.L."/>
        </authorList>
    </citation>
    <scope>NUCLEOTIDE SEQUENCE [LARGE SCALE GENOMIC DNA]</scope>
    <source>
        <strain evidence="1 2">cv. Gransden 2004</strain>
    </source>
</reference>
<protein>
    <submittedName>
        <fullName evidence="1">Uncharacterized protein</fullName>
    </submittedName>
</protein>